<protein>
    <submittedName>
        <fullName evidence="1">Uncharacterized protein</fullName>
    </submittedName>
</protein>
<dbReference type="RefSeq" id="WP_129079976.1">
    <property type="nucleotide sequence ID" value="NZ_QOUX01000046.1"/>
</dbReference>
<dbReference type="EMBL" id="QOUX01000046">
    <property type="protein sequence ID" value="RXI98623.1"/>
    <property type="molecule type" value="Genomic_DNA"/>
</dbReference>
<evidence type="ECO:0000313" key="1">
    <source>
        <dbReference type="EMBL" id="RXI98623.1"/>
    </source>
</evidence>
<dbReference type="Proteomes" id="UP000290649">
    <property type="component" value="Unassembled WGS sequence"/>
</dbReference>
<sequence length="268" mass="31663">MINQPEPVYSYTIPYYTSSQGDTDEVFVSEKTYAKYLEALKKEQLFIIFGALHPISKEYGDVTTTLVDKEKTIIIIGITDLEEFTSELLDIAIAQELEKVLLMDKEQFIRFLYKEDVEDTIKIFVDDMQQTLEEIHISKRLKKEGYRISEREHLVATDIFENAVQWSSLRTVSPYENEHALFLLTKLYYLAHIDEELLRQYKNHFHKHYPRLLREAENLLHLTKKLNISTQKGREKALTKIFTKLNYLQHVRKMSINELSPFSLAIRH</sequence>
<keyword evidence="2" id="KW-1185">Reference proteome</keyword>
<accession>A0A4Q0VQB9</accession>
<gene>
    <name evidence="1" type="ORF">DS745_20115</name>
</gene>
<name>A0A4Q0VQB9_9BACI</name>
<dbReference type="AlphaFoldDB" id="A0A4Q0VQB9"/>
<proteinExistence type="predicted"/>
<dbReference type="OrthoDB" id="2858813at2"/>
<organism evidence="1 2">
    <name type="scientific">Anaerobacillus alkaliphilus</name>
    <dbReference type="NCBI Taxonomy" id="1548597"/>
    <lineage>
        <taxon>Bacteria</taxon>
        <taxon>Bacillati</taxon>
        <taxon>Bacillota</taxon>
        <taxon>Bacilli</taxon>
        <taxon>Bacillales</taxon>
        <taxon>Bacillaceae</taxon>
        <taxon>Anaerobacillus</taxon>
    </lineage>
</organism>
<reference evidence="1 2" key="1">
    <citation type="journal article" date="2019" name="Int. J. Syst. Evol. Microbiol.">
        <title>Anaerobacillus alkaliphilus sp. nov., a novel alkaliphilic and moderately halophilic bacterium.</title>
        <authorList>
            <person name="Borsodi A.K."/>
            <person name="Aszalos J.M."/>
            <person name="Bihari P."/>
            <person name="Nagy I."/>
            <person name="Schumann P."/>
            <person name="Sproer C."/>
            <person name="Kovacs A.L."/>
            <person name="Boka K."/>
            <person name="Dobosy P."/>
            <person name="Ovari M."/>
            <person name="Szili-Kovacs T."/>
            <person name="Toth E."/>
        </authorList>
    </citation>
    <scope>NUCLEOTIDE SEQUENCE [LARGE SCALE GENOMIC DNA]</scope>
    <source>
        <strain evidence="1 2">B16-10</strain>
    </source>
</reference>
<evidence type="ECO:0000313" key="2">
    <source>
        <dbReference type="Proteomes" id="UP000290649"/>
    </source>
</evidence>
<comment type="caution">
    <text evidence="1">The sequence shown here is derived from an EMBL/GenBank/DDBJ whole genome shotgun (WGS) entry which is preliminary data.</text>
</comment>